<dbReference type="EMBL" id="KB364872">
    <property type="protein sequence ID" value="ELV11884.1"/>
    <property type="molecule type" value="Genomic_DNA"/>
</dbReference>
<evidence type="ECO:0000313" key="3">
    <source>
        <dbReference type="Proteomes" id="UP000011518"/>
    </source>
</evidence>
<gene>
    <name evidence="2" type="ORF">TREES_T100017385</name>
</gene>
<feature type="compositionally biased region" description="Basic and acidic residues" evidence="1">
    <location>
        <begin position="355"/>
        <end position="366"/>
    </location>
</feature>
<dbReference type="STRING" id="246437.L8Y9X5"/>
<dbReference type="AlphaFoldDB" id="L8Y9X5"/>
<feature type="compositionally biased region" description="Acidic residues" evidence="1">
    <location>
        <begin position="367"/>
        <end position="390"/>
    </location>
</feature>
<protein>
    <submittedName>
        <fullName evidence="2">DNA excision repair protein ERCC-6</fullName>
    </submittedName>
</protein>
<feature type="compositionally biased region" description="Polar residues" evidence="1">
    <location>
        <begin position="306"/>
        <end position="320"/>
    </location>
</feature>
<keyword evidence="3" id="KW-1185">Reference proteome</keyword>
<dbReference type="InParanoid" id="L8Y9X5"/>
<feature type="compositionally biased region" description="Low complexity" evidence="1">
    <location>
        <begin position="42"/>
        <end position="59"/>
    </location>
</feature>
<proteinExistence type="predicted"/>
<evidence type="ECO:0000256" key="1">
    <source>
        <dbReference type="SAM" id="MobiDB-lite"/>
    </source>
</evidence>
<dbReference type="CDD" id="cd21397">
    <property type="entry name" value="cc_ERCC-6_N"/>
    <property type="match status" value="1"/>
</dbReference>
<feature type="region of interest" description="Disordered" evidence="1">
    <location>
        <begin position="1"/>
        <end position="61"/>
    </location>
</feature>
<evidence type="ECO:0000313" key="2">
    <source>
        <dbReference type="EMBL" id="ELV11884.1"/>
    </source>
</evidence>
<dbReference type="eggNOG" id="KOG0387">
    <property type="taxonomic scope" value="Eukaryota"/>
</dbReference>
<accession>L8Y9X5</accession>
<reference evidence="3" key="1">
    <citation type="submission" date="2012-07" db="EMBL/GenBank/DDBJ databases">
        <title>Genome of the Chinese tree shrew, a rising model animal genetically related to primates.</title>
        <authorList>
            <person name="Zhang G."/>
            <person name="Fan Y."/>
            <person name="Yao Y."/>
            <person name="Huang Z."/>
        </authorList>
    </citation>
    <scope>NUCLEOTIDE SEQUENCE [LARGE SCALE GENOMIC DNA]</scope>
</reference>
<dbReference type="Proteomes" id="UP000011518">
    <property type="component" value="Unassembled WGS sequence"/>
</dbReference>
<dbReference type="InterPro" id="IPR059240">
    <property type="entry name" value="cc_ERCC-6_N"/>
</dbReference>
<reference evidence="3" key="2">
    <citation type="journal article" date="2013" name="Nat. Commun.">
        <title>Genome of the Chinese tree shrew.</title>
        <authorList>
            <person name="Fan Y."/>
            <person name="Huang Z.Y."/>
            <person name="Cao C.C."/>
            <person name="Chen C.S."/>
            <person name="Chen Y.X."/>
            <person name="Fan D.D."/>
            <person name="He J."/>
            <person name="Hou H.L."/>
            <person name="Hu L."/>
            <person name="Hu X.T."/>
            <person name="Jiang X.T."/>
            <person name="Lai R."/>
            <person name="Lang Y.S."/>
            <person name="Liang B."/>
            <person name="Liao S.G."/>
            <person name="Mu D."/>
            <person name="Ma Y.Y."/>
            <person name="Niu Y.Y."/>
            <person name="Sun X.Q."/>
            <person name="Xia J.Q."/>
            <person name="Xiao J."/>
            <person name="Xiong Z.Q."/>
            <person name="Xu L."/>
            <person name="Yang L."/>
            <person name="Zhang Y."/>
            <person name="Zhao W."/>
            <person name="Zhao X.D."/>
            <person name="Zheng Y.T."/>
            <person name="Zhou J.M."/>
            <person name="Zhu Y.B."/>
            <person name="Zhang G.J."/>
            <person name="Wang J."/>
            <person name="Yao Y.G."/>
        </authorList>
    </citation>
    <scope>NUCLEOTIDE SEQUENCE [LARGE SCALE GENOMIC DNA]</scope>
</reference>
<feature type="compositionally biased region" description="Basic residues" evidence="1">
    <location>
        <begin position="329"/>
        <end position="338"/>
    </location>
</feature>
<name>L8Y9X5_TUPCH</name>
<sequence length="487" mass="53277">MPNEGMPASSHTTEPDCPQSQRVSNDEEAASRQGSDGAAEAGESLPSCSSDSGPSASAEGCVEALRRGPALLHIDRHRIQAVEPSAQALELQGLGVDVYDQDVLEQGVLQQVDTAIHEASRAAQRADAEKEYRSVLDDLTSCTISLRQINKIIEQLSPQAATNKDVSRKLDSVRRQKCNKEQQLKKITAKQKRLQAILGGAEIKAELDPASLEEEDAEPGPSCLGSMLMPVQEAAWEELIRTGQMTPFGTRIPQKQEKKPRKIMLNEASGFEKYLADQAKLSFERKKQACNKRAARKAPALDPSKVSPTRNENRPNQRSRVLSRADKRLQKHMKKLQKRALQTQGKMGLPKRRKPLEPEGRPKAEGDSESEGSEYLPTEEEEEEEEEEEAAAGADLSGDGTDYELKPMPKSRKRQRKVLALDIDDDSSPSSGEEAEATGGGGGGGRKVRCRDDGDEDYYKQRLRSVSTGCAPARACCGFCIPGFVSV</sequence>
<feature type="region of interest" description="Disordered" evidence="1">
    <location>
        <begin position="287"/>
        <end position="452"/>
    </location>
</feature>
<organism evidence="2 3">
    <name type="scientific">Tupaia chinensis</name>
    <name type="common">Chinese tree shrew</name>
    <name type="synonym">Tupaia belangeri chinensis</name>
    <dbReference type="NCBI Taxonomy" id="246437"/>
    <lineage>
        <taxon>Eukaryota</taxon>
        <taxon>Metazoa</taxon>
        <taxon>Chordata</taxon>
        <taxon>Craniata</taxon>
        <taxon>Vertebrata</taxon>
        <taxon>Euteleostomi</taxon>
        <taxon>Mammalia</taxon>
        <taxon>Eutheria</taxon>
        <taxon>Euarchontoglires</taxon>
        <taxon>Scandentia</taxon>
        <taxon>Tupaiidae</taxon>
        <taxon>Tupaia</taxon>
    </lineage>
</organism>